<evidence type="ECO:0000256" key="9">
    <source>
        <dbReference type="ARBA" id="ARBA00022801"/>
    </source>
</evidence>
<keyword evidence="7" id="KW-0659">Purine metabolism</keyword>
<evidence type="ECO:0000259" key="12">
    <source>
        <dbReference type="Pfam" id="PF09349"/>
    </source>
</evidence>
<comment type="caution">
    <text evidence="13">The sequence shown here is derived from an EMBL/GenBank/DDBJ whole genome shotgun (WGS) entry which is preliminary data.</text>
</comment>
<dbReference type="InterPro" id="IPR023418">
    <property type="entry name" value="Thyroxine_BS"/>
</dbReference>
<feature type="domain" description="Transthyretin/hydroxyisourate hydrolase" evidence="11">
    <location>
        <begin position="182"/>
        <end position="294"/>
    </location>
</feature>
<evidence type="ECO:0000256" key="6">
    <source>
        <dbReference type="ARBA" id="ARBA00011881"/>
    </source>
</evidence>
<comment type="catalytic activity">
    <reaction evidence="2">
        <text>5-hydroxy-2-oxo-4-ureido-2,5-dihydro-1H-imidazole-5-carboxylate + H(+) = (S)-allantoin + CO2</text>
        <dbReference type="Rhea" id="RHEA:26301"/>
        <dbReference type="ChEBI" id="CHEBI:15378"/>
        <dbReference type="ChEBI" id="CHEBI:15678"/>
        <dbReference type="ChEBI" id="CHEBI:16526"/>
        <dbReference type="ChEBI" id="CHEBI:58639"/>
        <dbReference type="EC" id="4.1.1.97"/>
    </reaction>
</comment>
<proteinExistence type="inferred from homology"/>
<dbReference type="GO" id="GO:0006144">
    <property type="term" value="P:purine nucleobase metabolic process"/>
    <property type="evidence" value="ECO:0007669"/>
    <property type="project" value="UniProtKB-KW"/>
</dbReference>
<name>A0A9X2T6S1_9HYPH</name>
<evidence type="ECO:0000256" key="2">
    <source>
        <dbReference type="ARBA" id="ARBA00001163"/>
    </source>
</evidence>
<accession>A0A9X2T6S1</accession>
<dbReference type="NCBIfam" id="TIGR02962">
    <property type="entry name" value="hdxy_isourate"/>
    <property type="match status" value="1"/>
</dbReference>
<evidence type="ECO:0000313" key="14">
    <source>
        <dbReference type="Proteomes" id="UP001151088"/>
    </source>
</evidence>
<dbReference type="GO" id="GO:0019628">
    <property type="term" value="P:urate catabolic process"/>
    <property type="evidence" value="ECO:0007669"/>
    <property type="project" value="TreeGrafter"/>
</dbReference>
<dbReference type="SUPFAM" id="SSF158694">
    <property type="entry name" value="UraD-Like"/>
    <property type="match status" value="1"/>
</dbReference>
<dbReference type="PANTHER" id="PTHR43466:SF1">
    <property type="entry name" value="2-OXO-4-HYDROXY-4-CARBOXY-5-UREIDOIMIDAZOLINE DECARBOXYLASE-RELATED"/>
    <property type="match status" value="1"/>
</dbReference>
<organism evidence="13 14">
    <name type="scientific">Ancylobacter mangrovi</name>
    <dbReference type="NCBI Taxonomy" id="2972472"/>
    <lineage>
        <taxon>Bacteria</taxon>
        <taxon>Pseudomonadati</taxon>
        <taxon>Pseudomonadota</taxon>
        <taxon>Alphaproteobacteria</taxon>
        <taxon>Hyphomicrobiales</taxon>
        <taxon>Xanthobacteraceae</taxon>
        <taxon>Ancylobacter</taxon>
    </lineage>
</organism>
<dbReference type="InterPro" id="IPR023416">
    <property type="entry name" value="Transthyretin/HIU_hydrolase_d"/>
</dbReference>
<dbReference type="Gene3D" id="1.10.3330.10">
    <property type="entry name" value="Oxo-4-hydroxy-4-carboxy-5-ureidoimidazoline decarboxylase"/>
    <property type="match status" value="1"/>
</dbReference>
<dbReference type="InterPro" id="IPR036778">
    <property type="entry name" value="OHCU_decarboxylase_sf"/>
</dbReference>
<evidence type="ECO:0000256" key="5">
    <source>
        <dbReference type="ARBA" id="ARBA00009850"/>
    </source>
</evidence>
<keyword evidence="8" id="KW-0210">Decarboxylase</keyword>
<evidence type="ECO:0000259" key="11">
    <source>
        <dbReference type="Pfam" id="PF00576"/>
    </source>
</evidence>
<dbReference type="InterPro" id="IPR036817">
    <property type="entry name" value="Transthyretin/HIU_hydrolase_sf"/>
</dbReference>
<comment type="catalytic activity">
    <reaction evidence="1">
        <text>5-hydroxyisourate + H2O = 5-hydroxy-2-oxo-4-ureido-2,5-dihydro-1H-imidazole-5-carboxylate + H(+)</text>
        <dbReference type="Rhea" id="RHEA:23736"/>
        <dbReference type="ChEBI" id="CHEBI:15377"/>
        <dbReference type="ChEBI" id="CHEBI:15378"/>
        <dbReference type="ChEBI" id="CHEBI:18072"/>
        <dbReference type="ChEBI" id="CHEBI:58639"/>
        <dbReference type="EC" id="3.5.2.17"/>
    </reaction>
</comment>
<comment type="function">
    <text evidence="3">Catalyzes the hydrolysis of 5-hydroxyisourate (HIU) to 2-oxo-4-hydroxy-4-carboxy-5-ureidoimidazoline (OHCU).</text>
</comment>
<keyword evidence="9" id="KW-0378">Hydrolase</keyword>
<keyword evidence="10 13" id="KW-0456">Lyase</keyword>
<dbReference type="PANTHER" id="PTHR43466">
    <property type="entry name" value="2-OXO-4-HYDROXY-4-CARBOXY-5-UREIDOIMIDAZOLINE DECARBOXYLASE-RELATED"/>
    <property type="match status" value="1"/>
</dbReference>
<dbReference type="InterPro" id="IPR014306">
    <property type="entry name" value="Hydroxyisourate_hydrolase"/>
</dbReference>
<evidence type="ECO:0000313" key="13">
    <source>
        <dbReference type="EMBL" id="MCS0495263.1"/>
    </source>
</evidence>
<dbReference type="InterPro" id="IPR017580">
    <property type="entry name" value="OHCU_decarboxylase-1"/>
</dbReference>
<dbReference type="RefSeq" id="WP_258732308.1">
    <property type="nucleotide sequence ID" value="NZ_JANTHZ010000002.1"/>
</dbReference>
<dbReference type="GO" id="GO:0000255">
    <property type="term" value="P:allantoin metabolic process"/>
    <property type="evidence" value="ECO:0007669"/>
    <property type="project" value="InterPro"/>
</dbReference>
<evidence type="ECO:0000256" key="8">
    <source>
        <dbReference type="ARBA" id="ARBA00022793"/>
    </source>
</evidence>
<protein>
    <submittedName>
        <fullName evidence="13">2-oxo-4-hydroxy-4-carboxy-5-ureidoimidazoline decarboxylase</fullName>
        <ecNumber evidence="13">4.1.1.97</ecNumber>
    </submittedName>
</protein>
<evidence type="ECO:0000256" key="3">
    <source>
        <dbReference type="ARBA" id="ARBA00002704"/>
    </source>
</evidence>
<dbReference type="EMBL" id="JANTHZ010000002">
    <property type="protein sequence ID" value="MCS0495263.1"/>
    <property type="molecule type" value="Genomic_DNA"/>
</dbReference>
<dbReference type="SUPFAM" id="SSF49472">
    <property type="entry name" value="Transthyretin (synonym: prealbumin)"/>
    <property type="match status" value="1"/>
</dbReference>
<dbReference type="EC" id="4.1.1.97" evidence="13"/>
<dbReference type="Pfam" id="PF09349">
    <property type="entry name" value="OHCU_decarbox"/>
    <property type="match status" value="1"/>
</dbReference>
<dbReference type="Gene3D" id="2.60.40.180">
    <property type="entry name" value="Transthyretin/hydroxyisourate hydrolase domain"/>
    <property type="match status" value="1"/>
</dbReference>
<dbReference type="FunFam" id="2.60.40.180:FF:000005">
    <property type="entry name" value="5-hydroxyisourate hydrolase"/>
    <property type="match status" value="1"/>
</dbReference>
<sequence length="295" mass="31784">MSDRLSLDTLNALDEAGFVAALDGIFEHAPWVAAAASGERPFASVTALHEALMAPIWAASRETQVAFVSAHPDLAGKAARAGDMAPASVAEQAGLGLDRLSDAEYARFETLNAAYRSRFGFPFVVCVRRLTRDAVLDVFERRLGHDPEAELAAALTEIGHITRLRLVERVEGPGMPAVAGRLSTHVLDTHKGGPAQHVRIELFEVGASGRARLAEALTNADGRTDAPLLSGAPLRVGSYELVFHIGEYFRTRALALPDQPFLGQVPVRFGIDDPEGHYHVPLVVTPWSYATYRGS</sequence>
<dbReference type="GO" id="GO:0033971">
    <property type="term" value="F:hydroxyisourate hydrolase activity"/>
    <property type="evidence" value="ECO:0007669"/>
    <property type="project" value="UniProtKB-EC"/>
</dbReference>
<gene>
    <name evidence="13" type="primary">uraD</name>
    <name evidence="13" type="ORF">NVS89_09145</name>
</gene>
<comment type="subunit">
    <text evidence="6">Homotetramer.</text>
</comment>
<dbReference type="GO" id="GO:0051997">
    <property type="term" value="F:2-oxo-4-hydroxy-4-carboxy-5-ureidoimidazoline decarboxylase activity"/>
    <property type="evidence" value="ECO:0007669"/>
    <property type="project" value="UniProtKB-EC"/>
</dbReference>
<feature type="domain" description="Oxo-4-hydroxy-4-carboxy-5-ureidoimidazoline decarboxylase" evidence="12">
    <location>
        <begin position="11"/>
        <end position="166"/>
    </location>
</feature>
<dbReference type="Proteomes" id="UP001151088">
    <property type="component" value="Unassembled WGS sequence"/>
</dbReference>
<evidence type="ECO:0000256" key="1">
    <source>
        <dbReference type="ARBA" id="ARBA00001043"/>
    </source>
</evidence>
<dbReference type="Pfam" id="PF00576">
    <property type="entry name" value="Transthyretin"/>
    <property type="match status" value="1"/>
</dbReference>
<reference evidence="13" key="1">
    <citation type="submission" date="2022-08" db="EMBL/GenBank/DDBJ databases">
        <authorList>
            <person name="Li F."/>
        </authorList>
    </citation>
    <scope>NUCLEOTIDE SEQUENCE</scope>
    <source>
        <strain evidence="13">MQZ15Z-1</strain>
    </source>
</reference>
<evidence type="ECO:0000256" key="7">
    <source>
        <dbReference type="ARBA" id="ARBA00022631"/>
    </source>
</evidence>
<comment type="similarity">
    <text evidence="5">Belongs to the transthyretin family. 5-hydroxyisourate hydrolase subfamily.</text>
</comment>
<dbReference type="AlphaFoldDB" id="A0A9X2T6S1"/>
<dbReference type="NCBIfam" id="TIGR03164">
    <property type="entry name" value="UHCUDC"/>
    <property type="match status" value="1"/>
</dbReference>
<comment type="pathway">
    <text evidence="4">Purine metabolism; urate degradation; (S)-allantoin from urate: step 3/3.</text>
</comment>
<evidence type="ECO:0000256" key="4">
    <source>
        <dbReference type="ARBA" id="ARBA00004754"/>
    </source>
</evidence>
<keyword evidence="14" id="KW-1185">Reference proteome</keyword>
<dbReference type="CDD" id="cd05822">
    <property type="entry name" value="TLP_HIUase"/>
    <property type="match status" value="1"/>
</dbReference>
<dbReference type="InterPro" id="IPR018020">
    <property type="entry name" value="OHCU_decarboxylase"/>
</dbReference>
<dbReference type="PROSITE" id="PS00768">
    <property type="entry name" value="TRANSTHYRETIN_1"/>
    <property type="match status" value="1"/>
</dbReference>
<evidence type="ECO:0000256" key="10">
    <source>
        <dbReference type="ARBA" id="ARBA00023239"/>
    </source>
</evidence>